<proteinExistence type="predicted"/>
<organism evidence="2 3">
    <name type="scientific">Candidatus Woesebacteria bacterium GW2011_GWA1_37_7</name>
    <dbReference type="NCBI Taxonomy" id="1618545"/>
    <lineage>
        <taxon>Bacteria</taxon>
        <taxon>Candidatus Woeseibacteriota</taxon>
    </lineage>
</organism>
<feature type="non-terminal residue" evidence="2">
    <location>
        <position position="815"/>
    </location>
</feature>
<dbReference type="Proteomes" id="UP000034591">
    <property type="component" value="Unassembled WGS sequence"/>
</dbReference>
<reference evidence="2 3" key="1">
    <citation type="journal article" date="2015" name="Nature">
        <title>rRNA introns, odd ribosomes, and small enigmatic genomes across a large radiation of phyla.</title>
        <authorList>
            <person name="Brown C.T."/>
            <person name="Hug L.A."/>
            <person name="Thomas B.C."/>
            <person name="Sharon I."/>
            <person name="Castelle C.J."/>
            <person name="Singh A."/>
            <person name="Wilkins M.J."/>
            <person name="Williams K.H."/>
            <person name="Banfield J.F."/>
        </authorList>
    </citation>
    <scope>NUCLEOTIDE SEQUENCE [LARGE SCALE GENOMIC DNA]</scope>
</reference>
<name>A0A0G0HBG5_9BACT</name>
<dbReference type="AlphaFoldDB" id="A0A0G0HBG5"/>
<keyword evidence="1" id="KW-0472">Membrane</keyword>
<dbReference type="STRING" id="1618545.US53_C0069G0001"/>
<dbReference type="EMBL" id="LBTI01000069">
    <property type="protein sequence ID" value="KKQ35875.1"/>
    <property type="molecule type" value="Genomic_DNA"/>
</dbReference>
<sequence length="815" mass="85963">MFIKITFLKNKIVFVWLLLAFISMVGFFPLKERFFAYNSKNDVQKKLNELVEKDTLYINEDQLLGASTDNKVYSVLSTISGDFLLAQIVKAKVISSEFEGSVTFRLPNGDLYTTTSSAYVPEIILRDGTKTEAQIVKGAISTIGLKNGNYLSVEIINSDITDGRLSGIFSGRTTDTGYQIAGYIKQGIIEEGYVVGNPTFVSSRLRTFGYLVQYEERRNFDEEDVLAASAEEKEEMQSETSLAKLTDEEKTALSDQRKIVSYQGRIIKPNYDTGTYSIAGLDEESAISVDLIKELVDTGLSDIDFSNYVSTEIAYGGIVTSSNIEDLTIQAVDIADNSILSRHVKDGEITGSDIKNDSIKNEDIATDAINSAKIEDGTITYSDIKDDTVGTSDLAQNLTFADGDFLDLGSVVHDDAALQGVRLPNVASASPTSPSSGEGFLAYDTSGNQVIFYNGSSWTAVGGSLTLYTGSATSINNYSSSGLELINSDELTLLRGCNDTEILKWSATNARWECQPDSGGGGSSKWTDPGTFTYLTATADDLVVGATTVAAASLFFDESAGQIDLGTDESLSGAIRLYSSGAGVTDATISTNATGDLVLTSAGVVDVNSATINLATQATNFELINSNAGALTFESTLLRLDTSATSVEVTGTTNLGDGGTTNYAQFNTTGDLTFVGTGDTITGPGAGGLTLTNTSGQIQLVTVSSGELDLTSAGLMDVNAAANLDIDVTGTFDMLSTGAFSIDGTGVSNVSATSGNLTISTITSGDLVLTSAGVVDVNSATINLATQATDIELVNTNAAALSISESTNNYLVIDT</sequence>
<evidence type="ECO:0000313" key="3">
    <source>
        <dbReference type="Proteomes" id="UP000034591"/>
    </source>
</evidence>
<keyword evidence="1" id="KW-1133">Transmembrane helix</keyword>
<keyword evidence="1" id="KW-0812">Transmembrane</keyword>
<accession>A0A0G0HBG5</accession>
<evidence type="ECO:0000256" key="1">
    <source>
        <dbReference type="SAM" id="Phobius"/>
    </source>
</evidence>
<protein>
    <submittedName>
        <fullName evidence="2">Uncharacterized protein</fullName>
    </submittedName>
</protein>
<evidence type="ECO:0000313" key="2">
    <source>
        <dbReference type="EMBL" id="KKQ35875.1"/>
    </source>
</evidence>
<feature type="transmembrane region" description="Helical" evidence="1">
    <location>
        <begin position="12"/>
        <end position="30"/>
    </location>
</feature>
<comment type="caution">
    <text evidence="2">The sequence shown here is derived from an EMBL/GenBank/DDBJ whole genome shotgun (WGS) entry which is preliminary data.</text>
</comment>
<gene>
    <name evidence="2" type="ORF">US53_C0069G0001</name>
</gene>